<proteinExistence type="predicted"/>
<dbReference type="InParanoid" id="A0A6P8ZUD2"/>
<evidence type="ECO:0000256" key="1">
    <source>
        <dbReference type="SAM" id="SignalP"/>
    </source>
</evidence>
<dbReference type="GeneID" id="117649708"/>
<dbReference type="AlphaFoldDB" id="A0A6P8ZUD2"/>
<organism evidence="3">
    <name type="scientific">Thrips palmi</name>
    <name type="common">Melon thrips</name>
    <dbReference type="NCBI Taxonomy" id="161013"/>
    <lineage>
        <taxon>Eukaryota</taxon>
        <taxon>Metazoa</taxon>
        <taxon>Ecdysozoa</taxon>
        <taxon>Arthropoda</taxon>
        <taxon>Hexapoda</taxon>
        <taxon>Insecta</taxon>
        <taxon>Pterygota</taxon>
        <taxon>Neoptera</taxon>
        <taxon>Paraneoptera</taxon>
        <taxon>Thysanoptera</taxon>
        <taxon>Terebrantia</taxon>
        <taxon>Thripoidea</taxon>
        <taxon>Thripidae</taxon>
        <taxon>Thrips</taxon>
    </lineage>
</organism>
<keyword evidence="1" id="KW-0732">Signal</keyword>
<feature type="signal peptide" evidence="1">
    <location>
        <begin position="1"/>
        <end position="22"/>
    </location>
</feature>
<dbReference type="RefSeq" id="XP_034248571.1">
    <property type="nucleotide sequence ID" value="XM_034392680.1"/>
</dbReference>
<feature type="chain" id="PRO_5027857364" evidence="1">
    <location>
        <begin position="23"/>
        <end position="130"/>
    </location>
</feature>
<accession>A0A6P8ZUD2</accession>
<dbReference type="Proteomes" id="UP000515158">
    <property type="component" value="Unplaced"/>
</dbReference>
<keyword evidence="2" id="KW-1185">Reference proteome</keyword>
<gene>
    <name evidence="3" type="primary">LOC117649708</name>
</gene>
<sequence length="130" mass="14341">MFSKAVLVAFVALCCTQAFVSAAPHNEKSTSLSTYQGRDIRRCLQDLEVVYLVAKDGLRILSEFGQIIGNYALGLTDCAARDDENTEACYRSEQEEMVASLVALVDEARKVVKKDFPVIPSLANHCFGFQ</sequence>
<evidence type="ECO:0000313" key="3">
    <source>
        <dbReference type="RefSeq" id="XP_034248571.1"/>
    </source>
</evidence>
<evidence type="ECO:0000313" key="2">
    <source>
        <dbReference type="Proteomes" id="UP000515158"/>
    </source>
</evidence>
<dbReference type="KEGG" id="tpal:117649708"/>
<protein>
    <submittedName>
        <fullName evidence="3">Uncharacterized protein LOC117649708</fullName>
    </submittedName>
</protein>
<reference evidence="3" key="1">
    <citation type="submission" date="2025-08" db="UniProtKB">
        <authorList>
            <consortium name="RefSeq"/>
        </authorList>
    </citation>
    <scope>IDENTIFICATION</scope>
    <source>
        <tissue evidence="3">Total insect</tissue>
    </source>
</reference>
<name>A0A6P8ZUD2_THRPL</name>